<keyword evidence="3" id="KW-0233">DNA recombination</keyword>
<keyword evidence="6" id="KW-1185">Reference proteome</keyword>
<evidence type="ECO:0000313" key="6">
    <source>
        <dbReference type="Proteomes" id="UP000281726"/>
    </source>
</evidence>
<organism evidence="5 6">
    <name type="scientific">Micromonospora endolithica</name>
    <dbReference type="NCBI Taxonomy" id="230091"/>
    <lineage>
        <taxon>Bacteria</taxon>
        <taxon>Bacillati</taxon>
        <taxon>Actinomycetota</taxon>
        <taxon>Actinomycetes</taxon>
        <taxon>Micromonosporales</taxon>
        <taxon>Micromonosporaceae</taxon>
        <taxon>Micromonospora</taxon>
    </lineage>
</organism>
<dbReference type="PROSITE" id="PS51898">
    <property type="entry name" value="TYR_RECOMBINASE"/>
    <property type="match status" value="1"/>
</dbReference>
<evidence type="ECO:0000256" key="2">
    <source>
        <dbReference type="ARBA" id="ARBA00023125"/>
    </source>
</evidence>
<dbReference type="PANTHER" id="PTHR30349:SF64">
    <property type="entry name" value="PROPHAGE INTEGRASE INTD-RELATED"/>
    <property type="match status" value="1"/>
</dbReference>
<dbReference type="InterPro" id="IPR013762">
    <property type="entry name" value="Integrase-like_cat_sf"/>
</dbReference>
<accession>A0A3A9Z418</accession>
<dbReference type="Proteomes" id="UP000281726">
    <property type="component" value="Unassembled WGS sequence"/>
</dbReference>
<evidence type="ECO:0000259" key="4">
    <source>
        <dbReference type="PROSITE" id="PS51898"/>
    </source>
</evidence>
<dbReference type="Gene3D" id="1.10.443.10">
    <property type="entry name" value="Intergrase catalytic core"/>
    <property type="match status" value="1"/>
</dbReference>
<dbReference type="Gene3D" id="1.10.150.130">
    <property type="match status" value="1"/>
</dbReference>
<name>A0A3A9Z418_9ACTN</name>
<dbReference type="CDD" id="cd01189">
    <property type="entry name" value="INT_ICEBs1_C_like"/>
    <property type="match status" value="1"/>
</dbReference>
<keyword evidence="2" id="KW-0238">DNA-binding</keyword>
<dbReference type="AlphaFoldDB" id="A0A3A9Z418"/>
<dbReference type="GO" id="GO:0006310">
    <property type="term" value="P:DNA recombination"/>
    <property type="evidence" value="ECO:0007669"/>
    <property type="project" value="UniProtKB-KW"/>
</dbReference>
<evidence type="ECO:0000256" key="3">
    <source>
        <dbReference type="ARBA" id="ARBA00023172"/>
    </source>
</evidence>
<protein>
    <submittedName>
        <fullName evidence="5">Site-specific integrase</fullName>
    </submittedName>
</protein>
<dbReference type="GO" id="GO:0003677">
    <property type="term" value="F:DNA binding"/>
    <property type="evidence" value="ECO:0007669"/>
    <property type="project" value="UniProtKB-KW"/>
</dbReference>
<dbReference type="RefSeq" id="WP_120730368.1">
    <property type="nucleotide sequence ID" value="NZ_RBAK01000009.1"/>
</dbReference>
<dbReference type="InterPro" id="IPR010998">
    <property type="entry name" value="Integrase_recombinase_N"/>
</dbReference>
<dbReference type="InterPro" id="IPR011010">
    <property type="entry name" value="DNA_brk_join_enz"/>
</dbReference>
<evidence type="ECO:0000313" key="5">
    <source>
        <dbReference type="EMBL" id="RKN42769.1"/>
    </source>
</evidence>
<feature type="domain" description="Tyr recombinase" evidence="4">
    <location>
        <begin position="151"/>
        <end position="395"/>
    </location>
</feature>
<dbReference type="PANTHER" id="PTHR30349">
    <property type="entry name" value="PHAGE INTEGRASE-RELATED"/>
    <property type="match status" value="1"/>
</dbReference>
<proteinExistence type="inferred from homology"/>
<dbReference type="EMBL" id="RBAK01000009">
    <property type="protein sequence ID" value="RKN42769.1"/>
    <property type="molecule type" value="Genomic_DNA"/>
</dbReference>
<comment type="caution">
    <text evidence="5">The sequence shown here is derived from an EMBL/GenBank/DDBJ whole genome shotgun (WGS) entry which is preliminary data.</text>
</comment>
<reference evidence="5 6" key="1">
    <citation type="journal article" date="2004" name="Syst. Appl. Microbiol.">
        <title>Cryptoendolithic actinomycetes from antarctic sandstone rock samples: Micromonospora endolithica sp. nov. and two isolates related to Micromonospora coerulea Jensen 1932.</title>
        <authorList>
            <person name="Hirsch P."/>
            <person name="Mevs U."/>
            <person name="Kroppenstedt R.M."/>
            <person name="Schumann P."/>
            <person name="Stackebrandt E."/>
        </authorList>
    </citation>
    <scope>NUCLEOTIDE SEQUENCE [LARGE SCALE GENOMIC DNA]</scope>
    <source>
        <strain evidence="5 6">JCM 12677</strain>
    </source>
</reference>
<comment type="similarity">
    <text evidence="1">Belongs to the 'phage' integrase family.</text>
</comment>
<dbReference type="InterPro" id="IPR002104">
    <property type="entry name" value="Integrase_catalytic"/>
</dbReference>
<dbReference type="OrthoDB" id="1822491at2"/>
<sequence length="414" mass="46217">MGFVIRTDAGTYRANWRDATGRQKAKTFPTKRQARDFLAETEAALSRGTYVDPHAGRVLFEVYAAKWTAGRNDEVVTIARDASVMRHRVLPRWGAVPVGRINHSDVQQWATELGQRLAPATVRECCRLLRAVLALAVRDRIIAENPADGVRLPKRRRTDADEQVITREAFAALLPEIPERYRALVALAGGTGLRWGECVGLTWDAIDLDKATVKVSRVGVEVAGTVTFKPYPKSRAGRRTVPLPPFAVRELRRHRKAVPPGAAGEVFTNEAGGSMRRTVFRAWIWRPALVRAGLLGQVAQVGPRAWRATWRDRDGNEVSEELPNRRVARARVSRMAQGGLRFHDLRHSYATWLITDGVPLNDVARVMGHEQISTTLDRYTHAFEAGADRVRESFADFPLTSDEDDHQKGGKEVA</sequence>
<dbReference type="GO" id="GO:0015074">
    <property type="term" value="P:DNA integration"/>
    <property type="evidence" value="ECO:0007669"/>
    <property type="project" value="InterPro"/>
</dbReference>
<gene>
    <name evidence="5" type="ORF">D7223_22325</name>
</gene>
<dbReference type="SUPFAM" id="SSF56349">
    <property type="entry name" value="DNA breaking-rejoining enzymes"/>
    <property type="match status" value="2"/>
</dbReference>
<dbReference type="InterPro" id="IPR050090">
    <property type="entry name" value="Tyrosine_recombinase_XerCD"/>
</dbReference>
<dbReference type="Pfam" id="PF00589">
    <property type="entry name" value="Phage_integrase"/>
    <property type="match status" value="1"/>
</dbReference>
<evidence type="ECO:0000256" key="1">
    <source>
        <dbReference type="ARBA" id="ARBA00008857"/>
    </source>
</evidence>